<dbReference type="Gene3D" id="1.20.1740.10">
    <property type="entry name" value="Amino acid/polyamine transporter I"/>
    <property type="match status" value="1"/>
</dbReference>
<feature type="transmembrane region" description="Helical" evidence="6">
    <location>
        <begin position="62"/>
        <end position="87"/>
    </location>
</feature>
<organism evidence="7 8">
    <name type="scientific">Cerrena zonata</name>
    <dbReference type="NCBI Taxonomy" id="2478898"/>
    <lineage>
        <taxon>Eukaryota</taxon>
        <taxon>Fungi</taxon>
        <taxon>Dikarya</taxon>
        <taxon>Basidiomycota</taxon>
        <taxon>Agaricomycotina</taxon>
        <taxon>Agaricomycetes</taxon>
        <taxon>Polyporales</taxon>
        <taxon>Cerrenaceae</taxon>
        <taxon>Cerrena</taxon>
    </lineage>
</organism>
<evidence type="ECO:0000256" key="5">
    <source>
        <dbReference type="ARBA" id="ARBA00023136"/>
    </source>
</evidence>
<feature type="transmembrane region" description="Helical" evidence="6">
    <location>
        <begin position="212"/>
        <end position="232"/>
    </location>
</feature>
<proteinExistence type="predicted"/>
<feature type="transmembrane region" description="Helical" evidence="6">
    <location>
        <begin position="494"/>
        <end position="513"/>
    </location>
</feature>
<dbReference type="GO" id="GO:0022857">
    <property type="term" value="F:transmembrane transporter activity"/>
    <property type="evidence" value="ECO:0007669"/>
    <property type="project" value="InterPro"/>
</dbReference>
<feature type="transmembrane region" description="Helical" evidence="6">
    <location>
        <begin position="138"/>
        <end position="163"/>
    </location>
</feature>
<feature type="transmembrane region" description="Helical" evidence="6">
    <location>
        <begin position="458"/>
        <end position="482"/>
    </location>
</feature>
<name>A0AAW0GFB7_9APHY</name>
<feature type="transmembrane region" description="Helical" evidence="6">
    <location>
        <begin position="93"/>
        <end position="126"/>
    </location>
</feature>
<feature type="transmembrane region" description="Helical" evidence="6">
    <location>
        <begin position="258"/>
        <end position="278"/>
    </location>
</feature>
<keyword evidence="3 6" id="KW-0812">Transmembrane</keyword>
<feature type="transmembrane region" description="Helical" evidence="6">
    <location>
        <begin position="347"/>
        <end position="367"/>
    </location>
</feature>
<feature type="transmembrane region" description="Helical" evidence="6">
    <location>
        <begin position="398"/>
        <end position="418"/>
    </location>
</feature>
<dbReference type="PIRSF" id="PIRSF006060">
    <property type="entry name" value="AA_transporter"/>
    <property type="match status" value="1"/>
</dbReference>
<keyword evidence="5 6" id="KW-0472">Membrane</keyword>
<accession>A0AAW0GFB7</accession>
<dbReference type="InterPro" id="IPR004840">
    <property type="entry name" value="Amino_acid_permease_CS"/>
</dbReference>
<evidence type="ECO:0000256" key="4">
    <source>
        <dbReference type="ARBA" id="ARBA00022989"/>
    </source>
</evidence>
<dbReference type="EMBL" id="JASBNA010000007">
    <property type="protein sequence ID" value="KAK7690359.1"/>
    <property type="molecule type" value="Genomic_DNA"/>
</dbReference>
<dbReference type="AlphaFoldDB" id="A0AAW0GFB7"/>
<keyword evidence="4 6" id="KW-1133">Transmembrane helix</keyword>
<dbReference type="Proteomes" id="UP001385951">
    <property type="component" value="Unassembled WGS sequence"/>
</dbReference>
<feature type="transmembrane region" description="Helical" evidence="6">
    <location>
        <begin position="183"/>
        <end position="200"/>
    </location>
</feature>
<reference evidence="7 8" key="1">
    <citation type="submission" date="2022-09" db="EMBL/GenBank/DDBJ databases">
        <authorList>
            <person name="Palmer J.M."/>
        </authorList>
    </citation>
    <scope>NUCLEOTIDE SEQUENCE [LARGE SCALE GENOMIC DNA]</scope>
    <source>
        <strain evidence="7 8">DSM 7382</strain>
    </source>
</reference>
<dbReference type="GO" id="GO:0006865">
    <property type="term" value="P:amino acid transport"/>
    <property type="evidence" value="ECO:0007669"/>
    <property type="project" value="InterPro"/>
</dbReference>
<evidence type="ECO:0000256" key="6">
    <source>
        <dbReference type="SAM" id="Phobius"/>
    </source>
</evidence>
<gene>
    <name evidence="7" type="ORF">QCA50_007016</name>
</gene>
<dbReference type="PROSITE" id="PS00218">
    <property type="entry name" value="AMINO_ACID_PERMEASE_1"/>
    <property type="match status" value="1"/>
</dbReference>
<dbReference type="PANTHER" id="PTHR45649">
    <property type="entry name" value="AMINO-ACID PERMEASE BAT1"/>
    <property type="match status" value="1"/>
</dbReference>
<comment type="caution">
    <text evidence="7">The sequence shown here is derived from an EMBL/GenBank/DDBJ whole genome shotgun (WGS) entry which is preliminary data.</text>
</comment>
<evidence type="ECO:0000256" key="1">
    <source>
        <dbReference type="ARBA" id="ARBA00004141"/>
    </source>
</evidence>
<evidence type="ECO:0000256" key="2">
    <source>
        <dbReference type="ARBA" id="ARBA00022448"/>
    </source>
</evidence>
<evidence type="ECO:0000313" key="8">
    <source>
        <dbReference type="Proteomes" id="UP001385951"/>
    </source>
</evidence>
<dbReference type="GO" id="GO:0016020">
    <property type="term" value="C:membrane"/>
    <property type="evidence" value="ECO:0007669"/>
    <property type="project" value="UniProtKB-SubCell"/>
</dbReference>
<feature type="transmembrane region" description="Helical" evidence="6">
    <location>
        <begin position="424"/>
        <end position="446"/>
    </location>
</feature>
<keyword evidence="8" id="KW-1185">Reference proteome</keyword>
<comment type="subcellular location">
    <subcellularLocation>
        <location evidence="1">Membrane</location>
        <topology evidence="1">Multi-pass membrane protein</topology>
    </subcellularLocation>
</comment>
<dbReference type="PANTHER" id="PTHR45649:SF6">
    <property type="entry name" value="GABA-SPECIFIC PERMEASE"/>
    <property type="match status" value="1"/>
</dbReference>
<evidence type="ECO:0008006" key="9">
    <source>
        <dbReference type="Google" id="ProtNLM"/>
    </source>
</evidence>
<evidence type="ECO:0000313" key="7">
    <source>
        <dbReference type="EMBL" id="KAK7690359.1"/>
    </source>
</evidence>
<keyword evidence="2" id="KW-0813">Transport</keyword>
<protein>
    <recommendedName>
        <fullName evidence="9">Amino acid transporter</fullName>
    </recommendedName>
</protein>
<dbReference type="Pfam" id="PF13520">
    <property type="entry name" value="AA_permease_2"/>
    <property type="match status" value="1"/>
</dbReference>
<sequence length="548" mass="59994">MMSESTAEKSVSLPQVMVTNSSNTYRTQNVEDDKQRSLTDEELLAQLGYKQEFKRNFSHLELFGISFSIVGVVQGIAAVLLFSIPYGGPAAMVWGWFTCSLFLFAVALAIAELGSAAPTSGGLYYWTYKFSSDRYRRIACWLIGYVNTAAYISGLASVDWAVATQIMAAANIGTDGVFVATNAQIYGVYAAILLSHAVLGSLTTKFIARIQWFYVFLNVALFLVVIIVLPIATSPEFRNTASYALTHFENYTPWPNGYAFILSFLAPGWTIAGLDTSVHISEEAKNAPKAVPFAILSTTIVSAILGWIINILLAFYMGDNLQSVIEDPIGQPMATIFFNSVGKRGTLAIWAFMILTLWMSGMDLLIAGSRQLFAFSRDKAFPFSSYLYHMNSYTTTPVHAVCFLAFMALILALISFAGPVAISAVFTMSIVCQYVGFTTPIIARWFGGRQFVPGPFSLGIMSVPVAFIASAYMIFMIIVFLFPAEPNPTAQGMNYTIVVMGGTIILSLGYYFFPVYGGRHWFTGPVETVGDNDDGIGSSHEDMGEKSH</sequence>
<feature type="transmembrane region" description="Helical" evidence="6">
    <location>
        <begin position="290"/>
        <end position="317"/>
    </location>
</feature>
<evidence type="ECO:0000256" key="3">
    <source>
        <dbReference type="ARBA" id="ARBA00022692"/>
    </source>
</evidence>
<dbReference type="InterPro" id="IPR002293">
    <property type="entry name" value="AA/rel_permease1"/>
</dbReference>